<protein>
    <submittedName>
        <fullName evidence="1">Uncharacterized protein</fullName>
    </submittedName>
</protein>
<comment type="caution">
    <text evidence="1">The sequence shown here is derived from an EMBL/GenBank/DDBJ whole genome shotgun (WGS) entry which is preliminary data.</text>
</comment>
<keyword evidence="2" id="KW-1185">Reference proteome</keyword>
<dbReference type="Proteomes" id="UP001281410">
    <property type="component" value="Unassembled WGS sequence"/>
</dbReference>
<dbReference type="EMBL" id="JANJYJ010000006">
    <property type="protein sequence ID" value="KAK3204928.1"/>
    <property type="molecule type" value="Genomic_DNA"/>
</dbReference>
<evidence type="ECO:0000313" key="2">
    <source>
        <dbReference type="Proteomes" id="UP001281410"/>
    </source>
</evidence>
<sequence length="130" mass="15353">MHSIMSSMPSQKNGFRVHCPKQRFRLITTNVTGCLNSCLRLARKLSMMTLAEFIRDMLQLWYCDRHRAAQSMRHQLTDAVQLVISKCIEKCSYITVTLVDWNIFLVKVKRDQWMVNMLQKTCTCKKFQMD</sequence>
<dbReference type="AlphaFoldDB" id="A0AAE0E2E4"/>
<accession>A0AAE0E2E4</accession>
<name>A0AAE0E2E4_9ROSI</name>
<evidence type="ECO:0000313" key="1">
    <source>
        <dbReference type="EMBL" id="KAK3204928.1"/>
    </source>
</evidence>
<proteinExistence type="predicted"/>
<reference evidence="1" key="1">
    <citation type="journal article" date="2023" name="Plant J.">
        <title>Genome sequences and population genomics provide insights into the demographic history, inbreeding, and mutation load of two 'living fossil' tree species of Dipteronia.</title>
        <authorList>
            <person name="Feng Y."/>
            <person name="Comes H.P."/>
            <person name="Chen J."/>
            <person name="Zhu S."/>
            <person name="Lu R."/>
            <person name="Zhang X."/>
            <person name="Li P."/>
            <person name="Qiu J."/>
            <person name="Olsen K.M."/>
            <person name="Qiu Y."/>
        </authorList>
    </citation>
    <scope>NUCLEOTIDE SEQUENCE</scope>
    <source>
        <strain evidence="1">NBL</strain>
    </source>
</reference>
<gene>
    <name evidence="1" type="ORF">Dsin_018974</name>
</gene>
<organism evidence="1 2">
    <name type="scientific">Dipteronia sinensis</name>
    <dbReference type="NCBI Taxonomy" id="43782"/>
    <lineage>
        <taxon>Eukaryota</taxon>
        <taxon>Viridiplantae</taxon>
        <taxon>Streptophyta</taxon>
        <taxon>Embryophyta</taxon>
        <taxon>Tracheophyta</taxon>
        <taxon>Spermatophyta</taxon>
        <taxon>Magnoliopsida</taxon>
        <taxon>eudicotyledons</taxon>
        <taxon>Gunneridae</taxon>
        <taxon>Pentapetalae</taxon>
        <taxon>rosids</taxon>
        <taxon>malvids</taxon>
        <taxon>Sapindales</taxon>
        <taxon>Sapindaceae</taxon>
        <taxon>Hippocastanoideae</taxon>
        <taxon>Acereae</taxon>
        <taxon>Dipteronia</taxon>
    </lineage>
</organism>